<dbReference type="PROSITE" id="PS50088">
    <property type="entry name" value="ANK_REPEAT"/>
    <property type="match status" value="2"/>
</dbReference>
<dbReference type="Pfam" id="PF12796">
    <property type="entry name" value="Ank_2"/>
    <property type="match status" value="1"/>
</dbReference>
<dbReference type="Pfam" id="PF25603">
    <property type="entry name" value="SPT23_MGA2_DBD"/>
    <property type="match status" value="1"/>
</dbReference>
<dbReference type="PANTHER" id="PTHR23335:SF1">
    <property type="entry name" value="CALMODULIN-BINDING TRANSCRIPTION ACTIVATOR, ISOFORM F"/>
    <property type="match status" value="1"/>
</dbReference>
<dbReference type="InterPro" id="IPR036770">
    <property type="entry name" value="Ankyrin_rpt-contain_sf"/>
</dbReference>
<feature type="region of interest" description="Disordered" evidence="3">
    <location>
        <begin position="274"/>
        <end position="298"/>
    </location>
</feature>
<dbReference type="InterPro" id="IPR014756">
    <property type="entry name" value="Ig_E-set"/>
</dbReference>
<feature type="compositionally biased region" description="Basic and acidic residues" evidence="3">
    <location>
        <begin position="883"/>
        <end position="905"/>
    </location>
</feature>
<feature type="compositionally biased region" description="Low complexity" evidence="3">
    <location>
        <begin position="427"/>
        <end position="459"/>
    </location>
</feature>
<dbReference type="Gene3D" id="1.25.40.20">
    <property type="entry name" value="Ankyrin repeat-containing domain"/>
    <property type="match status" value="1"/>
</dbReference>
<protein>
    <recommendedName>
        <fullName evidence="5">IPT/TIG domain-containing protein</fullName>
    </recommendedName>
</protein>
<evidence type="ECO:0000313" key="7">
    <source>
        <dbReference type="Proteomes" id="UP000320762"/>
    </source>
</evidence>
<feature type="region of interest" description="Disordered" evidence="3">
    <location>
        <begin position="1013"/>
        <end position="1044"/>
    </location>
</feature>
<keyword evidence="1 2" id="KW-0040">ANK repeat</keyword>
<name>A0A550CXG6_9AGAR</name>
<dbReference type="InterPro" id="IPR002110">
    <property type="entry name" value="Ankyrin_rpt"/>
</dbReference>
<evidence type="ECO:0000256" key="1">
    <source>
        <dbReference type="ARBA" id="ARBA00023043"/>
    </source>
</evidence>
<sequence>MSSSAATASGSRSPSPHSPESTGTSDSATFVSTEGWFTSPKLGMSDMPWTGTDSLFSSPQKTDEQRMLRLDELIEEHAYDDPTQGGIDVVSAQAPSTDSSAPAPPPFDMVPILTNYKPESDFLTEPAASVTSTKPIPPPAPLPRRFDPNMFNQKVVYPPKEACFNLPIMFPSIPESGTKSRVETQIRVTMDLADGTATSETRRYDRVGTWKWLRLPAGTATKKPTRKQGKVDAEPEETLYLAANVSCASPPHSQVISCSSCRTREAKRVAKKIAARVKPQKSDSESMEDGRSSRTHEDTTSILQFNCADTIEFSNGSVVLPIRITCYCRHHREKVGFRLNFSLVDHVGRLVGIGASAPIMITDDHKTAGANSNRHGDGASGYPVMDSDWGQAGSDQASRRKKRAADSSVKKKPYDSAAKPDRQTRHTSVSNAPSPASSTSSAPCTRSPSPPSSQSFLASEPPSHSQVPSLHNSSHESESSPDGPSTPLDYSPDVNMLSAVLQEDLSSMLTPTTNAPQSQVMIPPHQVNTYPFMYFGQAPPAPPSMQIPTIHRLIPNTGPTHGGIEVTVLGANFHPNVTLNCVFGDVVASSTQRWSENTLVCVLPPRATPGVVAVWVDGFAKLDDPNTPPCLFTYSDETDRALMELALQVVGLKMTGKIEDAKNVAMRIVGNAGDGSDQSTGNAPNSMQLATRELRPFLLQQVGENGDFEKVITNFLSVMDTPVEHAPATKVSIADALAYTTASGQTLLHLSSFLKFVGLTQFLLEHGADVDARDRNGYTSLHVAALVDSKDVAACLLGAGADTEIVNALGKTAEEVAVEGFFDDIVRTDSPETVRCASEEEEAHWGDAEEESEDEVLRRRRRQTKRRQSGHSTPAKMRSMTKLSDERPPSRAGKQEKLPEKLTPGVHDKQAASLVDMIHKTFFPQLPLPQLPNFPQLPGVLQNIPVFPVYVPMMPNWAHLGRAAERDGDGDGEDRHGEVVGVGANAMKAAHDFRNQCDKWLAQVLQLQQEQRQQQAEEDIAPPAYTPRRVVENGPEQAEGSRMRRRAEYDIHKVTRQEVNSYGYEPSARQQQKLQKKHDRMLVLFWLPILFMSILWGMFNGMQFAFQMVKAALPLPPLLRQ</sequence>
<feature type="domain" description="IPT/TIG" evidence="5">
    <location>
        <begin position="547"/>
        <end position="635"/>
    </location>
</feature>
<feature type="compositionally biased region" description="Low complexity" evidence="3">
    <location>
        <begin position="1"/>
        <end position="15"/>
    </location>
</feature>
<keyword evidence="4" id="KW-0812">Transmembrane</keyword>
<dbReference type="InterPro" id="IPR013783">
    <property type="entry name" value="Ig-like_fold"/>
</dbReference>
<comment type="caution">
    <text evidence="6">The sequence shown here is derived from an EMBL/GenBank/DDBJ whole genome shotgun (WGS) entry which is preliminary data.</text>
</comment>
<feature type="transmembrane region" description="Helical" evidence="4">
    <location>
        <begin position="1081"/>
        <end position="1099"/>
    </location>
</feature>
<dbReference type="PROSITE" id="PS50297">
    <property type="entry name" value="ANK_REP_REGION"/>
    <property type="match status" value="2"/>
</dbReference>
<gene>
    <name evidence="6" type="ORF">BD626DRAFT_421758</name>
</gene>
<feature type="region of interest" description="Disordered" evidence="3">
    <location>
        <begin position="834"/>
        <end position="905"/>
    </location>
</feature>
<dbReference type="GO" id="GO:0005634">
    <property type="term" value="C:nucleus"/>
    <property type="evidence" value="ECO:0007669"/>
    <property type="project" value="TreeGrafter"/>
</dbReference>
<keyword evidence="4" id="KW-1133">Transmembrane helix</keyword>
<dbReference type="SUPFAM" id="SSF81296">
    <property type="entry name" value="E set domains"/>
    <property type="match status" value="1"/>
</dbReference>
<reference evidence="6 7" key="1">
    <citation type="journal article" date="2019" name="New Phytol.">
        <title>Comparative genomics reveals unique wood-decay strategies and fruiting body development in the Schizophyllaceae.</title>
        <authorList>
            <person name="Almasi E."/>
            <person name="Sahu N."/>
            <person name="Krizsan K."/>
            <person name="Balint B."/>
            <person name="Kovacs G.M."/>
            <person name="Kiss B."/>
            <person name="Cseklye J."/>
            <person name="Drula E."/>
            <person name="Henrissat B."/>
            <person name="Nagy I."/>
            <person name="Chovatia M."/>
            <person name="Adam C."/>
            <person name="LaButti K."/>
            <person name="Lipzen A."/>
            <person name="Riley R."/>
            <person name="Grigoriev I.V."/>
            <person name="Nagy L.G."/>
        </authorList>
    </citation>
    <scope>NUCLEOTIDE SEQUENCE [LARGE SCALE GENOMIC DNA]</scope>
    <source>
        <strain evidence="6 7">NL-1724</strain>
    </source>
</reference>
<feature type="repeat" description="ANK" evidence="2">
    <location>
        <begin position="743"/>
        <end position="775"/>
    </location>
</feature>
<feature type="repeat" description="ANK" evidence="2">
    <location>
        <begin position="776"/>
        <end position="808"/>
    </location>
</feature>
<evidence type="ECO:0000256" key="4">
    <source>
        <dbReference type="SAM" id="Phobius"/>
    </source>
</evidence>
<feature type="compositionally biased region" description="Basic and acidic residues" evidence="3">
    <location>
        <begin position="280"/>
        <end position="298"/>
    </location>
</feature>
<dbReference type="SUPFAM" id="SSF48403">
    <property type="entry name" value="Ankyrin repeat"/>
    <property type="match status" value="1"/>
</dbReference>
<dbReference type="GO" id="GO:0006357">
    <property type="term" value="P:regulation of transcription by RNA polymerase II"/>
    <property type="evidence" value="ECO:0007669"/>
    <property type="project" value="TreeGrafter"/>
</dbReference>
<dbReference type="GO" id="GO:0003712">
    <property type="term" value="F:transcription coregulator activity"/>
    <property type="evidence" value="ECO:0007669"/>
    <property type="project" value="TreeGrafter"/>
</dbReference>
<keyword evidence="7" id="KW-1185">Reference proteome</keyword>
<evidence type="ECO:0000313" key="6">
    <source>
        <dbReference type="EMBL" id="TRM69487.1"/>
    </source>
</evidence>
<feature type="compositionally biased region" description="Basic residues" evidence="3">
    <location>
        <begin position="858"/>
        <end position="869"/>
    </location>
</feature>
<dbReference type="SMART" id="SM00429">
    <property type="entry name" value="IPT"/>
    <property type="match status" value="1"/>
</dbReference>
<dbReference type="SMART" id="SM00248">
    <property type="entry name" value="ANK"/>
    <property type="match status" value="2"/>
</dbReference>
<dbReference type="Gene3D" id="2.60.40.10">
    <property type="entry name" value="Immunoglobulins"/>
    <property type="match status" value="1"/>
</dbReference>
<feature type="region of interest" description="Disordered" evidence="3">
    <location>
        <begin position="1"/>
        <end position="64"/>
    </location>
</feature>
<dbReference type="GO" id="GO:0003690">
    <property type="term" value="F:double-stranded DNA binding"/>
    <property type="evidence" value="ECO:0007669"/>
    <property type="project" value="TreeGrafter"/>
</dbReference>
<dbReference type="OrthoDB" id="71307at2759"/>
<evidence type="ECO:0000256" key="3">
    <source>
        <dbReference type="SAM" id="MobiDB-lite"/>
    </source>
</evidence>
<feature type="compositionally biased region" description="Polar residues" evidence="3">
    <location>
        <begin position="18"/>
        <end position="36"/>
    </location>
</feature>
<organism evidence="6 7">
    <name type="scientific">Schizophyllum amplum</name>
    <dbReference type="NCBI Taxonomy" id="97359"/>
    <lineage>
        <taxon>Eukaryota</taxon>
        <taxon>Fungi</taxon>
        <taxon>Dikarya</taxon>
        <taxon>Basidiomycota</taxon>
        <taxon>Agaricomycotina</taxon>
        <taxon>Agaricomycetes</taxon>
        <taxon>Agaricomycetidae</taxon>
        <taxon>Agaricales</taxon>
        <taxon>Schizophyllaceae</taxon>
        <taxon>Schizophyllum</taxon>
    </lineage>
</organism>
<accession>A0A550CXG6</accession>
<evidence type="ECO:0000256" key="2">
    <source>
        <dbReference type="PROSITE-ProRule" id="PRU00023"/>
    </source>
</evidence>
<proteinExistence type="predicted"/>
<dbReference type="EMBL" id="VDMD01000001">
    <property type="protein sequence ID" value="TRM69487.1"/>
    <property type="molecule type" value="Genomic_DNA"/>
</dbReference>
<dbReference type="Proteomes" id="UP000320762">
    <property type="component" value="Unassembled WGS sequence"/>
</dbReference>
<dbReference type="CDD" id="cd00102">
    <property type="entry name" value="IPT"/>
    <property type="match status" value="1"/>
</dbReference>
<evidence type="ECO:0000259" key="5">
    <source>
        <dbReference type="SMART" id="SM00429"/>
    </source>
</evidence>
<feature type="compositionally biased region" description="Polar residues" evidence="3">
    <location>
        <begin position="51"/>
        <end position="60"/>
    </location>
</feature>
<dbReference type="PANTHER" id="PTHR23335">
    <property type="entry name" value="CALMODULIN-BINDING TRANSCRIPTION ACTIVATOR CAMTA"/>
    <property type="match status" value="1"/>
</dbReference>
<dbReference type="InterPro" id="IPR057962">
    <property type="entry name" value="SPT23_MGA2_DBD"/>
</dbReference>
<feature type="region of interest" description="Disordered" evidence="3">
    <location>
        <begin position="368"/>
        <end position="492"/>
    </location>
</feature>
<dbReference type="AlphaFoldDB" id="A0A550CXG6"/>
<feature type="compositionally biased region" description="Basic and acidic residues" evidence="3">
    <location>
        <begin position="404"/>
        <end position="424"/>
    </location>
</feature>
<dbReference type="Pfam" id="PF01833">
    <property type="entry name" value="TIG"/>
    <property type="match status" value="1"/>
</dbReference>
<dbReference type="STRING" id="97359.A0A550CXG6"/>
<keyword evidence="4" id="KW-0472">Membrane</keyword>
<dbReference type="InterPro" id="IPR002909">
    <property type="entry name" value="IPT_dom"/>
</dbReference>